<dbReference type="AlphaFoldDB" id="A0A3B0UMD3"/>
<protein>
    <submittedName>
        <fullName evidence="1">Uncharacterized protein</fullName>
    </submittedName>
</protein>
<reference evidence="1" key="1">
    <citation type="submission" date="2018-06" db="EMBL/GenBank/DDBJ databases">
        <authorList>
            <person name="Zhirakovskaya E."/>
        </authorList>
    </citation>
    <scope>NUCLEOTIDE SEQUENCE</scope>
</reference>
<accession>A0A3B0UMD3</accession>
<sequence length="113" mass="13011">MTEYTIKIHNILCYLPDETTDEVYLMCNGKKIWPKKDKYASMNEGEKSAVRVETSLVRGASIKIELWEYDNLSADDYLGKFILEADKIGGPYTSEMIKEDNGKSKYGLNWEVK</sequence>
<dbReference type="EMBL" id="UOES01000097">
    <property type="protein sequence ID" value="VAW26417.1"/>
    <property type="molecule type" value="Genomic_DNA"/>
</dbReference>
<evidence type="ECO:0000313" key="1">
    <source>
        <dbReference type="EMBL" id="VAW26417.1"/>
    </source>
</evidence>
<organism evidence="1">
    <name type="scientific">hydrothermal vent metagenome</name>
    <dbReference type="NCBI Taxonomy" id="652676"/>
    <lineage>
        <taxon>unclassified sequences</taxon>
        <taxon>metagenomes</taxon>
        <taxon>ecological metagenomes</taxon>
    </lineage>
</organism>
<name>A0A3B0UMD3_9ZZZZ</name>
<gene>
    <name evidence="1" type="ORF">MNBD_BACTEROID06-1006</name>
</gene>
<proteinExistence type="predicted"/>